<dbReference type="InterPro" id="IPR017969">
    <property type="entry name" value="Heavy-metal-associated_CS"/>
</dbReference>
<dbReference type="Gene3D" id="2.60.40.420">
    <property type="entry name" value="Cupredoxins - blue copper proteins"/>
    <property type="match status" value="1"/>
</dbReference>
<dbReference type="EMBL" id="AZQP01000012">
    <property type="protein sequence ID" value="EYE88867.1"/>
    <property type="molecule type" value="Genomic_DNA"/>
</dbReference>
<dbReference type="Pfam" id="PF00403">
    <property type="entry name" value="HMA"/>
    <property type="match status" value="1"/>
</dbReference>
<dbReference type="InterPro" id="IPR036163">
    <property type="entry name" value="HMA_dom_sf"/>
</dbReference>
<dbReference type="PANTHER" id="PTHR42208:SF1">
    <property type="entry name" value="HEAVY METAL TRANSPORTER"/>
    <property type="match status" value="1"/>
</dbReference>
<dbReference type="SUPFAM" id="SSF55008">
    <property type="entry name" value="HMA, heavy metal-associated domain"/>
    <property type="match status" value="1"/>
</dbReference>
<feature type="transmembrane region" description="Helical" evidence="2">
    <location>
        <begin position="261"/>
        <end position="283"/>
    </location>
</feature>
<dbReference type="RefSeq" id="WP_035378990.1">
    <property type="nucleotide sequence ID" value="NZ_AZQP01000012.1"/>
</dbReference>
<dbReference type="InterPro" id="IPR008972">
    <property type="entry name" value="Cupredoxin"/>
</dbReference>
<protein>
    <submittedName>
        <fullName evidence="4">Heavy metal-associated domain-containing protein</fullName>
    </submittedName>
</protein>
<dbReference type="Gene3D" id="3.30.70.100">
    <property type="match status" value="1"/>
</dbReference>
<feature type="transmembrane region" description="Helical" evidence="2">
    <location>
        <begin position="157"/>
        <end position="180"/>
    </location>
</feature>
<keyword evidence="2" id="KW-0812">Transmembrane</keyword>
<accession>A0A017RVZ9</accession>
<gene>
    <name evidence="4" type="ORF">Q428_05700</name>
</gene>
<dbReference type="AlphaFoldDB" id="A0A017RVZ9"/>
<evidence type="ECO:0000259" key="3">
    <source>
        <dbReference type="PROSITE" id="PS50846"/>
    </source>
</evidence>
<evidence type="ECO:0000313" key="5">
    <source>
        <dbReference type="Proteomes" id="UP000019681"/>
    </source>
</evidence>
<feature type="transmembrane region" description="Helical" evidence="2">
    <location>
        <begin position="295"/>
        <end position="317"/>
    </location>
</feature>
<dbReference type="FunFam" id="3.30.70.100:FF:000001">
    <property type="entry name" value="ATPase copper transporting beta"/>
    <property type="match status" value="1"/>
</dbReference>
<organism evidence="4 5">
    <name type="scientific">Fervidicella metallireducens AeB</name>
    <dbReference type="NCBI Taxonomy" id="1403537"/>
    <lineage>
        <taxon>Bacteria</taxon>
        <taxon>Bacillati</taxon>
        <taxon>Bacillota</taxon>
        <taxon>Clostridia</taxon>
        <taxon>Eubacteriales</taxon>
        <taxon>Clostridiaceae</taxon>
        <taxon>Fervidicella</taxon>
    </lineage>
</organism>
<dbReference type="Pfam" id="PF13386">
    <property type="entry name" value="DsbD_2"/>
    <property type="match status" value="1"/>
</dbReference>
<keyword evidence="5" id="KW-1185">Reference proteome</keyword>
<keyword evidence="1" id="KW-0479">Metal-binding</keyword>
<dbReference type="CDD" id="cd00371">
    <property type="entry name" value="HMA"/>
    <property type="match status" value="1"/>
</dbReference>
<keyword evidence="2" id="KW-0472">Membrane</keyword>
<evidence type="ECO:0000256" key="2">
    <source>
        <dbReference type="SAM" id="Phobius"/>
    </source>
</evidence>
<feature type="transmembrane region" description="Helical" evidence="2">
    <location>
        <begin position="106"/>
        <end position="136"/>
    </location>
</feature>
<name>A0A017RVZ9_9CLOT</name>
<dbReference type="PROSITE" id="PS01047">
    <property type="entry name" value="HMA_1"/>
    <property type="match status" value="1"/>
</dbReference>
<dbReference type="STRING" id="1403537.Q428_05700"/>
<dbReference type="PROSITE" id="PS50846">
    <property type="entry name" value="HMA_2"/>
    <property type="match status" value="1"/>
</dbReference>
<keyword evidence="2" id="KW-1133">Transmembrane helix</keyword>
<evidence type="ECO:0000256" key="1">
    <source>
        <dbReference type="ARBA" id="ARBA00022723"/>
    </source>
</evidence>
<feature type="domain" description="HMA" evidence="3">
    <location>
        <begin position="4"/>
        <end position="70"/>
    </location>
</feature>
<dbReference type="Proteomes" id="UP000019681">
    <property type="component" value="Unassembled WGS sequence"/>
</dbReference>
<dbReference type="GO" id="GO:0046872">
    <property type="term" value="F:metal ion binding"/>
    <property type="evidence" value="ECO:0007669"/>
    <property type="project" value="UniProtKB-KW"/>
</dbReference>
<feature type="transmembrane region" description="Helical" evidence="2">
    <location>
        <begin position="186"/>
        <end position="205"/>
    </location>
</feature>
<dbReference type="InterPro" id="IPR006121">
    <property type="entry name" value="HMA_dom"/>
</dbReference>
<feature type="transmembrane region" description="Helical" evidence="2">
    <location>
        <begin position="226"/>
        <end position="249"/>
    </location>
</feature>
<sequence length="478" mass="51693">MSIKKEVLTVHGMTCTACEERIIRSLSKMEGILSVRVKLSMQKVEIDYDTELCNIPMIKETLMNLGYYTENSLNYKIIGIFIIVAATLFLGHFSTGFDITSKAENASYFMLFALGFLTSIHCVGMCGGLMLSQSISEDTSSKFKAMKPALLYNAGRVISYTILGCIVGSLGSVISLSLVFKAGLQIFAGLFMIIMGFNIAGFNLFRRFLIHFPWSACSINKNGKGPFIVGILNGFIPCGPLQTMQIYALSTGSAYKGGVSMLAFALGTVPLMLTFGAVTGILSKNLTKDLVKLSGIFIIILGLVMGKRGLALAGLNISPMAILSNKKTSDISSITSSKAVIKDGIQTITITADRLGYNPGVVYVQKSIPVKWIINGKVITSCNNQIIVPSLGIQKNLEDGENIIEFTPEKTGDINYSCWMGMLTGVIRVVDDLSTFDVSNSSQTTTVNNVDCCAVRNLQSSSGKPELTDKNNKIDSNK</sequence>
<dbReference type="InterPro" id="IPR039447">
    <property type="entry name" value="UreH-like_TM_dom"/>
</dbReference>
<comment type="caution">
    <text evidence="4">The sequence shown here is derived from an EMBL/GenBank/DDBJ whole genome shotgun (WGS) entry which is preliminary data.</text>
</comment>
<feature type="transmembrane region" description="Helical" evidence="2">
    <location>
        <begin position="73"/>
        <end position="94"/>
    </location>
</feature>
<reference evidence="4 5" key="1">
    <citation type="journal article" date="2014" name="Genome Announc.">
        <title>Draft Genome Sequence of Fervidicella metallireducens Strain AeBT, an Iron-Reducing Thermoanaerobe from the Great Artesian Basin.</title>
        <authorList>
            <person name="Patel B.K."/>
        </authorList>
    </citation>
    <scope>NUCLEOTIDE SEQUENCE [LARGE SCALE GENOMIC DNA]</scope>
    <source>
        <strain evidence="4 5">AeB</strain>
    </source>
</reference>
<dbReference type="OrthoDB" id="9800141at2"/>
<proteinExistence type="predicted"/>
<dbReference type="PANTHER" id="PTHR42208">
    <property type="entry name" value="HEAVY METAL TRANSPORTER-RELATED"/>
    <property type="match status" value="1"/>
</dbReference>
<dbReference type="SUPFAM" id="SSF49503">
    <property type="entry name" value="Cupredoxins"/>
    <property type="match status" value="1"/>
</dbReference>
<evidence type="ECO:0000313" key="4">
    <source>
        <dbReference type="EMBL" id="EYE88867.1"/>
    </source>
</evidence>